<evidence type="ECO:0000256" key="2">
    <source>
        <dbReference type="ARBA" id="ARBA00009298"/>
    </source>
</evidence>
<sequence length="179" mass="19042">MNSIFFSPSDWQSIIVRLTSALVIGGAIGINRQQPGRPAGLRTYMIVSLGAAAFVMIPLQVDGDSTFYSTNALSRTLQGVATGVGFLGAGMILQQSHQKLNKLEVKGLTSAATIWLAAGLGAAAGCGLWRMSLVGTVMALVVLSGVKKLKKSPLIRLNEYQLRNIKAKETVSTEDVQHK</sequence>
<evidence type="ECO:0000256" key="7">
    <source>
        <dbReference type="SAM" id="Phobius"/>
    </source>
</evidence>
<reference evidence="9 10" key="1">
    <citation type="journal article" date="2019" name="Front. Microbiol.">
        <title>Genomic Features for Desiccation Tolerance and Sugar Biosynthesis in the Extremophile Gloeocapsopsis sp. UTEX B3054.</title>
        <authorList>
            <person name="Urrejola C."/>
            <person name="Alcorta J."/>
            <person name="Salas L."/>
            <person name="Vasquez M."/>
            <person name="Polz M.F."/>
            <person name="Vicuna R."/>
            <person name="Diez B."/>
        </authorList>
    </citation>
    <scope>NUCLEOTIDE SEQUENCE [LARGE SCALE GENOMIC DNA]</scope>
    <source>
        <strain evidence="9 10">1H9</strain>
    </source>
</reference>
<keyword evidence="6 7" id="KW-0472">Membrane</keyword>
<dbReference type="Pfam" id="PF02308">
    <property type="entry name" value="MgtC"/>
    <property type="match status" value="1"/>
</dbReference>
<evidence type="ECO:0000256" key="4">
    <source>
        <dbReference type="ARBA" id="ARBA00022692"/>
    </source>
</evidence>
<keyword evidence="4 7" id="KW-0812">Transmembrane</keyword>
<evidence type="ECO:0000259" key="8">
    <source>
        <dbReference type="Pfam" id="PF02308"/>
    </source>
</evidence>
<evidence type="ECO:0000313" key="10">
    <source>
        <dbReference type="Proteomes" id="UP000441797"/>
    </source>
</evidence>
<dbReference type="OrthoDB" id="9811198at2"/>
<dbReference type="Proteomes" id="UP000441797">
    <property type="component" value="Unassembled WGS sequence"/>
</dbReference>
<dbReference type="AlphaFoldDB" id="A0A6N8FS68"/>
<comment type="similarity">
    <text evidence="2">Belongs to the MgtC/SapB family.</text>
</comment>
<dbReference type="PANTHER" id="PTHR33778">
    <property type="entry name" value="PROTEIN MGTC"/>
    <property type="match status" value="1"/>
</dbReference>
<dbReference type="RefSeq" id="WP_105219089.1">
    <property type="nucleotide sequence ID" value="NZ_CAWNSU010000030.1"/>
</dbReference>
<name>A0A6N8FS68_9CHRO</name>
<dbReference type="PANTHER" id="PTHR33778:SF1">
    <property type="entry name" value="MAGNESIUM TRANSPORTER YHID-RELATED"/>
    <property type="match status" value="1"/>
</dbReference>
<feature type="transmembrane region" description="Helical" evidence="7">
    <location>
        <begin position="14"/>
        <end position="31"/>
    </location>
</feature>
<feature type="transmembrane region" description="Helical" evidence="7">
    <location>
        <begin position="43"/>
        <end position="61"/>
    </location>
</feature>
<accession>A0A6N8FS68</accession>
<keyword evidence="10" id="KW-1185">Reference proteome</keyword>
<proteinExistence type="inferred from homology"/>
<comment type="subcellular location">
    <subcellularLocation>
        <location evidence="1">Cell membrane</location>
        <topology evidence="1">Multi-pass membrane protein</topology>
    </subcellularLocation>
</comment>
<evidence type="ECO:0000256" key="3">
    <source>
        <dbReference type="ARBA" id="ARBA00022475"/>
    </source>
</evidence>
<dbReference type="GO" id="GO:0005886">
    <property type="term" value="C:plasma membrane"/>
    <property type="evidence" value="ECO:0007669"/>
    <property type="project" value="UniProtKB-SubCell"/>
</dbReference>
<keyword evidence="5 7" id="KW-1133">Transmembrane helix</keyword>
<protein>
    <recommendedName>
        <fullName evidence="8">MgtC/SapB/SrpB/YhiD N-terminal domain-containing protein</fullName>
    </recommendedName>
</protein>
<comment type="caution">
    <text evidence="9">The sequence shown here is derived from an EMBL/GenBank/DDBJ whole genome shotgun (WGS) entry which is preliminary data.</text>
</comment>
<dbReference type="InterPro" id="IPR003416">
    <property type="entry name" value="MgtC/SapB/SrpB/YhiD_fam"/>
</dbReference>
<keyword evidence="3" id="KW-1003">Cell membrane</keyword>
<evidence type="ECO:0000256" key="1">
    <source>
        <dbReference type="ARBA" id="ARBA00004651"/>
    </source>
</evidence>
<feature type="transmembrane region" description="Helical" evidence="7">
    <location>
        <begin position="105"/>
        <end position="122"/>
    </location>
</feature>
<evidence type="ECO:0000256" key="6">
    <source>
        <dbReference type="ARBA" id="ARBA00023136"/>
    </source>
</evidence>
<dbReference type="PRINTS" id="PR01837">
    <property type="entry name" value="MGTCSAPBPROT"/>
</dbReference>
<evidence type="ECO:0000256" key="5">
    <source>
        <dbReference type="ARBA" id="ARBA00022989"/>
    </source>
</evidence>
<feature type="transmembrane region" description="Helical" evidence="7">
    <location>
        <begin position="73"/>
        <end position="93"/>
    </location>
</feature>
<gene>
    <name evidence="9" type="ORF">BWI75_04870</name>
</gene>
<dbReference type="EMBL" id="NAPY01000005">
    <property type="protein sequence ID" value="MUL35699.1"/>
    <property type="molecule type" value="Genomic_DNA"/>
</dbReference>
<dbReference type="InterPro" id="IPR049177">
    <property type="entry name" value="MgtC_SapB_SrpB_YhiD_N"/>
</dbReference>
<feature type="domain" description="MgtC/SapB/SrpB/YhiD N-terminal" evidence="8">
    <location>
        <begin position="18"/>
        <end position="151"/>
    </location>
</feature>
<evidence type="ECO:0000313" key="9">
    <source>
        <dbReference type="EMBL" id="MUL35699.1"/>
    </source>
</evidence>
<organism evidence="9 10">
    <name type="scientific">Gloeocapsopsis dulcis AAB1 = 1H9</name>
    <dbReference type="NCBI Taxonomy" id="1433147"/>
    <lineage>
        <taxon>Bacteria</taxon>
        <taxon>Bacillati</taxon>
        <taxon>Cyanobacteriota</taxon>
        <taxon>Cyanophyceae</taxon>
        <taxon>Oscillatoriophycideae</taxon>
        <taxon>Chroococcales</taxon>
        <taxon>Chroococcaceae</taxon>
        <taxon>Gloeocapsopsis</taxon>
        <taxon>Gloeocapsopsis dulcis</taxon>
    </lineage>
</organism>